<feature type="compositionally biased region" description="Polar residues" evidence="3">
    <location>
        <begin position="1172"/>
        <end position="1181"/>
    </location>
</feature>
<keyword evidence="7" id="KW-1185">Reference proteome</keyword>
<evidence type="ECO:0000256" key="1">
    <source>
        <dbReference type="ARBA" id="ARBA00022614"/>
    </source>
</evidence>
<keyword evidence="4" id="KW-0812">Transmembrane</keyword>
<feature type="compositionally biased region" description="Low complexity" evidence="3">
    <location>
        <begin position="1036"/>
        <end position="1050"/>
    </location>
</feature>
<evidence type="ECO:0000256" key="3">
    <source>
        <dbReference type="SAM" id="MobiDB-lite"/>
    </source>
</evidence>
<evidence type="ECO:0000256" key="4">
    <source>
        <dbReference type="SAM" id="Phobius"/>
    </source>
</evidence>
<feature type="compositionally biased region" description="Low complexity" evidence="3">
    <location>
        <begin position="2682"/>
        <end position="2694"/>
    </location>
</feature>
<feature type="compositionally biased region" description="Basic and acidic residues" evidence="3">
    <location>
        <begin position="1515"/>
        <end position="1547"/>
    </location>
</feature>
<reference evidence="6" key="1">
    <citation type="submission" date="2023-08" db="EMBL/GenBank/DDBJ databases">
        <authorList>
            <person name="Alioto T."/>
            <person name="Alioto T."/>
            <person name="Gomez Garrido J."/>
        </authorList>
    </citation>
    <scope>NUCLEOTIDE SEQUENCE</scope>
</reference>
<feature type="compositionally biased region" description="Polar residues" evidence="3">
    <location>
        <begin position="2517"/>
        <end position="2529"/>
    </location>
</feature>
<feature type="region of interest" description="Disordered" evidence="3">
    <location>
        <begin position="1105"/>
        <end position="1186"/>
    </location>
</feature>
<feature type="compositionally biased region" description="Low complexity" evidence="3">
    <location>
        <begin position="2545"/>
        <end position="2554"/>
    </location>
</feature>
<gene>
    <name evidence="6" type="ORF">XNOV1_A009059</name>
</gene>
<feature type="compositionally biased region" description="Basic and acidic residues" evidence="3">
    <location>
        <begin position="2033"/>
        <end position="2043"/>
    </location>
</feature>
<feature type="region of interest" description="Disordered" evidence="3">
    <location>
        <begin position="2369"/>
        <end position="2709"/>
    </location>
</feature>
<feature type="region of interest" description="Disordered" evidence="3">
    <location>
        <begin position="993"/>
        <end position="1075"/>
    </location>
</feature>
<feature type="region of interest" description="Disordered" evidence="3">
    <location>
        <begin position="1847"/>
        <end position="2043"/>
    </location>
</feature>
<keyword evidence="2" id="KW-0677">Repeat</keyword>
<feature type="region of interest" description="Disordered" evidence="3">
    <location>
        <begin position="2260"/>
        <end position="2322"/>
    </location>
</feature>
<feature type="compositionally biased region" description="Polar residues" evidence="3">
    <location>
        <begin position="753"/>
        <end position="779"/>
    </location>
</feature>
<feature type="compositionally biased region" description="Basic and acidic residues" evidence="3">
    <location>
        <begin position="501"/>
        <end position="518"/>
    </location>
</feature>
<dbReference type="GO" id="GO:0005654">
    <property type="term" value="C:nucleoplasm"/>
    <property type="evidence" value="ECO:0007669"/>
    <property type="project" value="TreeGrafter"/>
</dbReference>
<feature type="region of interest" description="Disordered" evidence="3">
    <location>
        <begin position="452"/>
        <end position="543"/>
    </location>
</feature>
<dbReference type="PROSITE" id="PS51450">
    <property type="entry name" value="LRR"/>
    <property type="match status" value="3"/>
</dbReference>
<feature type="compositionally biased region" description="Polar residues" evidence="3">
    <location>
        <begin position="2185"/>
        <end position="2205"/>
    </location>
</feature>
<feature type="compositionally biased region" description="Low complexity" evidence="3">
    <location>
        <begin position="577"/>
        <end position="589"/>
    </location>
</feature>
<feature type="region of interest" description="Disordered" evidence="3">
    <location>
        <begin position="1310"/>
        <end position="1407"/>
    </location>
</feature>
<feature type="compositionally biased region" description="Low complexity" evidence="3">
    <location>
        <begin position="2385"/>
        <end position="2394"/>
    </location>
</feature>
<feature type="compositionally biased region" description="Basic and acidic residues" evidence="3">
    <location>
        <begin position="453"/>
        <end position="476"/>
    </location>
</feature>
<feature type="compositionally biased region" description="Polar residues" evidence="3">
    <location>
        <begin position="834"/>
        <end position="845"/>
    </location>
</feature>
<protein>
    <submittedName>
        <fullName evidence="6">Uncharacterized protein LOC122877756 isoform X1</fullName>
    </submittedName>
</protein>
<feature type="region of interest" description="Disordered" evidence="3">
    <location>
        <begin position="2058"/>
        <end position="2241"/>
    </location>
</feature>
<dbReference type="Pfam" id="PF13855">
    <property type="entry name" value="LRR_8"/>
    <property type="match status" value="1"/>
</dbReference>
<feature type="compositionally biased region" description="Polar residues" evidence="3">
    <location>
        <begin position="2695"/>
        <end position="2705"/>
    </location>
</feature>
<feature type="compositionally biased region" description="Basic and acidic residues" evidence="3">
    <location>
        <begin position="2174"/>
        <end position="2184"/>
    </location>
</feature>
<dbReference type="PANTHER" id="PTHR23216:SF1">
    <property type="entry name" value="NUCLEOLAR AND COILED-BODY PHOSPHOPROTEIN 1"/>
    <property type="match status" value="1"/>
</dbReference>
<feature type="compositionally biased region" description="Polar residues" evidence="3">
    <location>
        <begin position="1660"/>
        <end position="1676"/>
    </location>
</feature>
<dbReference type="Proteomes" id="UP001178508">
    <property type="component" value="Chromosome 7"/>
</dbReference>
<feature type="region of interest" description="Disordered" evidence="3">
    <location>
        <begin position="1738"/>
        <end position="1835"/>
    </location>
</feature>
<dbReference type="GO" id="GO:0005730">
    <property type="term" value="C:nucleolus"/>
    <property type="evidence" value="ECO:0007669"/>
    <property type="project" value="InterPro"/>
</dbReference>
<evidence type="ECO:0000313" key="7">
    <source>
        <dbReference type="Proteomes" id="UP001178508"/>
    </source>
</evidence>
<dbReference type="InterPro" id="IPR001611">
    <property type="entry name" value="Leu-rich_rpt"/>
</dbReference>
<accession>A0AAV1FH05</accession>
<feature type="compositionally biased region" description="Basic and acidic residues" evidence="3">
    <location>
        <begin position="883"/>
        <end position="896"/>
    </location>
</feature>
<feature type="chain" id="PRO_5043785195" evidence="5">
    <location>
        <begin position="20"/>
        <end position="2890"/>
    </location>
</feature>
<feature type="compositionally biased region" description="Polar residues" evidence="3">
    <location>
        <begin position="966"/>
        <end position="975"/>
    </location>
</feature>
<keyword evidence="4" id="KW-1133">Transmembrane helix</keyword>
<feature type="compositionally biased region" description="Pro residues" evidence="3">
    <location>
        <begin position="2818"/>
        <end position="2831"/>
    </location>
</feature>
<feature type="compositionally biased region" description="Basic and acidic residues" evidence="3">
    <location>
        <begin position="1943"/>
        <end position="1958"/>
    </location>
</feature>
<evidence type="ECO:0000313" key="6">
    <source>
        <dbReference type="EMBL" id="CAJ1059971.1"/>
    </source>
</evidence>
<proteinExistence type="predicted"/>
<dbReference type="InterPro" id="IPR032675">
    <property type="entry name" value="LRR_dom_sf"/>
</dbReference>
<feature type="compositionally biased region" description="Basic and acidic residues" evidence="3">
    <location>
        <begin position="1805"/>
        <end position="1816"/>
    </location>
</feature>
<dbReference type="PANTHER" id="PTHR23216">
    <property type="entry name" value="NUCLEOLAR AND COILED-BODY PHOSPHOPROTEIN 1"/>
    <property type="match status" value="1"/>
</dbReference>
<feature type="compositionally biased region" description="Basic and acidic residues" evidence="3">
    <location>
        <begin position="2447"/>
        <end position="2457"/>
    </location>
</feature>
<evidence type="ECO:0000256" key="2">
    <source>
        <dbReference type="ARBA" id="ARBA00022737"/>
    </source>
</evidence>
<feature type="compositionally biased region" description="Polar residues" evidence="3">
    <location>
        <begin position="1699"/>
        <end position="1709"/>
    </location>
</feature>
<feature type="region of interest" description="Disordered" evidence="3">
    <location>
        <begin position="2808"/>
        <end position="2874"/>
    </location>
</feature>
<feature type="compositionally biased region" description="Basic and acidic residues" evidence="3">
    <location>
        <begin position="2287"/>
        <end position="2307"/>
    </location>
</feature>
<organism evidence="6 7">
    <name type="scientific">Xyrichtys novacula</name>
    <name type="common">Pearly razorfish</name>
    <name type="synonym">Hemipteronotus novacula</name>
    <dbReference type="NCBI Taxonomy" id="13765"/>
    <lineage>
        <taxon>Eukaryota</taxon>
        <taxon>Metazoa</taxon>
        <taxon>Chordata</taxon>
        <taxon>Craniata</taxon>
        <taxon>Vertebrata</taxon>
        <taxon>Euteleostomi</taxon>
        <taxon>Actinopterygii</taxon>
        <taxon>Neopterygii</taxon>
        <taxon>Teleostei</taxon>
        <taxon>Neoteleostei</taxon>
        <taxon>Acanthomorphata</taxon>
        <taxon>Eupercaria</taxon>
        <taxon>Labriformes</taxon>
        <taxon>Labridae</taxon>
        <taxon>Xyrichtys</taxon>
    </lineage>
</organism>
<feature type="compositionally biased region" description="Basic and acidic residues" evidence="3">
    <location>
        <begin position="1055"/>
        <end position="1064"/>
    </location>
</feature>
<dbReference type="SUPFAM" id="SSF52058">
    <property type="entry name" value="L domain-like"/>
    <property type="match status" value="1"/>
</dbReference>
<keyword evidence="1" id="KW-0433">Leucine-rich repeat</keyword>
<feature type="compositionally biased region" description="Polar residues" evidence="3">
    <location>
        <begin position="2856"/>
        <end position="2874"/>
    </location>
</feature>
<sequence>MAVAQLLLLAALLLCPSSAVPACPESCSCQSPDQLNCSSSDLTLVPKPIPDSVAELDLSDNHLDSVTLDRPHYNLRNIWLGNNSITHLTLCIERGLGSQDVTSRRLLQQRPWQRRGCVSWAPALQLLSVERNQLDQLPEGLAGCRSLQVLQLSFNRISTIRSQQLSHLQQLKELHLRHNLITSLHPQTFKDLTQLKVLDLSFNMLTSLHPLTYLSLHNIGTDVWFAGNRLDHHQNVTVFSGSEIWLSCSTQGLTPSGQASVSQPGSGLLTKDIKETDTGLYVCVSGEQEVASVFNLQISKVGSTHRKARSLPENSHQIISHGRVEQERNTRTTQSDLALAVCLSILFTFLVAFVLGVLARPCVDRLWKRVSKKKSSTVTNTVSTVEQSQYDNGAYCNVEELGVIGNHRERRVTFSTVDYREDTNVQYYDTVASGDQESINNDSVFECEAAVAGRERVRDSGSEGRSSPEDNQRDGRALSTATVVEITEKRRHSSSSSDSSLSDKENNEKQVAKQDITRSKSPQLAEESIQQRASISTVPHTSIESTDVSLGFSSEPFAGWSPHADQWQENEEQFEFSDSIRSNSPRSSSVLGAFDHPQLTHKQKRGDTSSSSSCLSENEITHYTVNSEKDEEEDASRLSLGFNHSETGTKKAHSSSCTSSDSDEEGHKVTQAIGIGVVKVESDKLSSSVVTAELDNKEKVKPVPPRRTNVPSSTVDIQGKRVKPRAPPPPTHHSSSSSSESEAEDKYLHVENKQGQTEMSEVQLQKIQTSSNVVGTQRPSEGDQWPVLNLDQTTRLKRRLDIKAKTPTSSSSSSSDSDDKTSVSVKEKPGRLHITNQSQTIPTPCSDSSSSSDSEDEAIKKEVQGQMQVARPHEPEPQWPSLDLEKTTKIKRRLDIKAQLPASGSSSSSESEDETRVSIKRPTLATQTVPQMHPDSSSSSDSEDYTFTEPIRKEQGQLHTVKLPHQDSQTGSIDQESGWPVLNLGKRMRIKRRLDIKVKVPASESSSSSSDSDEEVRVSIKRPGKVETANLGIQGSETVSKSESDSSSSSDSEEEAIKPMKKQDLGQLHITAPSFKESIDQKSGWPVINLEKTLRIKRRLDIKAQLPASGSSSSSESEDETRVSIKRPTLATQTVPQMHPDSSSSSDSEDYTFTEPIRKEQGQLHTVKLQHQDSQTGSIDQESGWPVLNLGKGMRIKRRLDIKVKVPASESSSSSDSDEEVRLSIKRPGKVETANLGIQGSETVSKSQSDSSSSSDSEDEAIKPMNKQDLGQLHMGRPPLHKSQTSGHAPPTQWPLLDFEHTTSVKRRLDIKVQSRASDSSSSSESEDETTNSLKRPKSVDISKVVIQKPQTVPKSQSNSSSSSDNEDESNKPIKKQGLGQLNISKVTHDKYPTNDYQDQESGWPVLNFEHLPRVKRRLDIKTHFKVSDSSSSDSEDDTRISKVKSGRLDKTNLSIQKSQLVPLDNSSSSSSSDSEEDEDKKVLKKQEQEKMHVTGLPLVTSQTNVPQSQWPLLDLERTTSIKRRLDIKVRSEVSDSSSDRDNEDRIASSIKGPGKVYLENQKPQSVPISHSDSSSSSDSEDDSTIPMKKQEQGQLLVTRHPLDKYPPVGQESDWPVINLENLPRPKRHLDIKRQVKASESSTSSGSEDETRISVKRPDSLNTAILITQKSQTVPTHHSDSSSSSDSDNESPEPITKQVLEQRQFTGTSLEKPLTSGHVTQPQWPLLDFEHTTSIKRRLDFKVKSQTSGSLSSGDSGDDKNNSLKGPIKVDQAIHKPKTVPALHPDSSSSSDSDDDSINLRKKQEKVNLKTERLPLKESQTVGQGLESDWPVLNLDHIPQVKRRLDIKAKKAASESSSSSDSEDETTISKHGPGRLEITNLANQKPQTVPTPASDSSSSSDSEDEAIKPMNKQDLGQLHMGRPSLDKSQTSGHAPPTQWPLLDFEHTTSVKRRLDIKVQSRASDSSSSSESENETTNSLKRPKSVDISEVLIQKPQTVPKSQSNSSSSSDSEDESNKPIKKQGLGLLHTAKPPLKDSIDHKSGWPVLKLEKRFGVKRRLDIKAQIPASESSSSSDSEDENTNSIKRPGKVGITKLATRITTVPTLHSDSSSSSYSEDEATKATQKQEQGKFDTARPSQWPLLDLEHTTSIKRRLDFKPQPPLIDFSSSSDSEEEARNEFKKQAEHQIQTFPNSSLKWQKMDSSTGVDIRPHSPTHESSSSSDESTGNSGNQPGSALPDVGMSISYKPHLNLKSPSYLEANPVLGPVTPGSQLSESSSSTSESEDENKDYRKLQLGPTDHKTTEKEHIQSPTSPVIHIPLSPKTDPNITLEKYKVITHESISTTPEISPELQLRWATMNLGISRFRKRLDVTPRAHGPPKVPSSPLPDTSSSSSESDNEGESGKTKRQKGGIEKQIIKNTELLTKSEIPPVTVSPSLKGRNDSFGTVELKERQERQIQRDASSSSNSENDTTDHPVLDLSRGIPRVKKRLNVIAPLPEPGNSSSSSSSSDTETKGHSVKQSRPVLTTPQYRDTDTLITYKRSIFQTTSPTSSPPSFNDLSFYDTKQRYSEITHQSPPHGSKDSKPSIATKKFPSFDDMIKKMVGQSKRTTELPPELKWTGVGRQMPDMPNLSPESRLGVGYSRPPAEPELPPPDSSSSSSSESDDEIKQDRVNPDVTLTHEYSSLSGVTVSSASARTLTTDDNSSIRTDEIWKGISEEKRERKGLSALKAMSSLRHQWDTTDGQFDNSTSVFDDFGPSVKTNLSYSRSEEPIRPLATQSLRQVPLYLSSASVDERKATGVSYEIPSYRRHDFGDMVPPQETPPPIPTTPPPSDEALGLTWRSRQNSWKQRSEGTRYYVTQSGYTTGTNSTSLTSENLKDLLDSSKSPITEV</sequence>
<feature type="compositionally biased region" description="Basic and acidic residues" evidence="3">
    <location>
        <begin position="1480"/>
        <end position="1493"/>
    </location>
</feature>
<feature type="region of interest" description="Disordered" evidence="3">
    <location>
        <begin position="1205"/>
        <end position="1295"/>
    </location>
</feature>
<feature type="compositionally biased region" description="Low complexity" evidence="3">
    <location>
        <begin position="2215"/>
        <end position="2230"/>
    </location>
</feature>
<feature type="compositionally biased region" description="Polar residues" evidence="3">
    <location>
        <begin position="1880"/>
        <end position="1893"/>
    </location>
</feature>
<evidence type="ECO:0000256" key="5">
    <source>
        <dbReference type="SAM" id="SignalP"/>
    </source>
</evidence>
<feature type="region of interest" description="Disordered" evidence="3">
    <location>
        <begin position="1425"/>
        <end position="1726"/>
    </location>
</feature>
<dbReference type="InterPro" id="IPR039191">
    <property type="entry name" value="Nopp140-like"/>
</dbReference>
<keyword evidence="5" id="KW-0732">Signal</keyword>
<keyword evidence="4" id="KW-0472">Membrane</keyword>
<feature type="compositionally biased region" description="Low complexity" evidence="3">
    <location>
        <begin position="1241"/>
        <end position="1255"/>
    </location>
</feature>
<feature type="compositionally biased region" description="Low complexity" evidence="3">
    <location>
        <begin position="1965"/>
        <end position="1978"/>
    </location>
</feature>
<feature type="compositionally biased region" description="Basic and acidic residues" evidence="3">
    <location>
        <begin position="817"/>
        <end position="830"/>
    </location>
</feature>
<feature type="compositionally biased region" description="Polar residues" evidence="3">
    <location>
        <begin position="1500"/>
        <end position="1511"/>
    </location>
</feature>
<dbReference type="EMBL" id="OY660870">
    <property type="protein sequence ID" value="CAJ1059971.1"/>
    <property type="molecule type" value="Genomic_DNA"/>
</dbReference>
<feature type="compositionally biased region" description="Polar residues" evidence="3">
    <location>
        <begin position="614"/>
        <end position="626"/>
    </location>
</feature>
<feature type="compositionally biased region" description="Pro residues" evidence="3">
    <location>
        <begin position="2644"/>
        <end position="2653"/>
    </location>
</feature>
<feature type="compositionally biased region" description="Polar residues" evidence="3">
    <location>
        <begin position="528"/>
        <end position="543"/>
    </location>
</feature>
<feature type="signal peptide" evidence="5">
    <location>
        <begin position="1"/>
        <end position="19"/>
    </location>
</feature>
<dbReference type="InterPro" id="IPR003591">
    <property type="entry name" value="Leu-rich_rpt_typical-subtyp"/>
</dbReference>
<feature type="compositionally biased region" description="Basic and acidic residues" evidence="3">
    <location>
        <begin position="2143"/>
        <end position="2156"/>
    </location>
</feature>
<feature type="transmembrane region" description="Helical" evidence="4">
    <location>
        <begin position="337"/>
        <end position="359"/>
    </location>
</feature>
<dbReference type="SMART" id="SM00369">
    <property type="entry name" value="LRR_TYP"/>
    <property type="match status" value="5"/>
</dbReference>
<name>A0AAV1FH05_XYRNO</name>
<dbReference type="Gene3D" id="3.80.10.10">
    <property type="entry name" value="Ribonuclease Inhibitor"/>
    <property type="match status" value="1"/>
</dbReference>
<feature type="compositionally biased region" description="Basic and acidic residues" evidence="3">
    <location>
        <begin position="1649"/>
        <end position="1659"/>
    </location>
</feature>
<feature type="region of interest" description="Disordered" evidence="3">
    <location>
        <begin position="560"/>
        <end position="980"/>
    </location>
</feature>